<dbReference type="Proteomes" id="UP000008520">
    <property type="component" value="Chromosome"/>
</dbReference>
<gene>
    <name evidence="1" type="ordered locus">LCGL_1007</name>
</gene>
<accession>F9VDR6</accession>
<dbReference type="AlphaFoldDB" id="F9VDR6"/>
<dbReference type="HOGENOM" id="CLU_3235180_0_0_9"/>
<dbReference type="EMBL" id="AP009333">
    <property type="protein sequence ID" value="BAK60467.1"/>
    <property type="molecule type" value="Genomic_DNA"/>
</dbReference>
<evidence type="ECO:0000313" key="1">
    <source>
        <dbReference type="EMBL" id="BAK60467.1"/>
    </source>
</evidence>
<sequence>MEIFYIFFRIRKIKVKKGVFWYNRKGNSIPQSREKASERTART</sequence>
<proteinExistence type="predicted"/>
<evidence type="ECO:0000313" key="2">
    <source>
        <dbReference type="Proteomes" id="UP000008520"/>
    </source>
</evidence>
<name>F9VDR6_LACGL</name>
<dbReference type="STRING" id="420890.LCGL_1007"/>
<protein>
    <submittedName>
        <fullName evidence="1">Uncharacterized protein</fullName>
    </submittedName>
</protein>
<keyword evidence="2" id="KW-1185">Reference proteome</keyword>
<reference evidence="1 2" key="1">
    <citation type="journal article" date="2011" name="PLoS ONE">
        <title>Complete genome sequence and comparative analysis of the fish pathogen Lactococcus garvieae.</title>
        <authorList>
            <person name="Morita H."/>
            <person name="Toh H."/>
            <person name="Oshima K."/>
            <person name="Yoshizaki M."/>
            <person name="Kawanishi M."/>
            <person name="Nakaya K."/>
            <person name="Suzuki T."/>
            <person name="Miyauchi E."/>
            <person name="Ishii Y."/>
            <person name="Tanabe S."/>
            <person name="Murakami M."/>
            <person name="Hattori M."/>
        </authorList>
    </citation>
    <scope>NUCLEOTIDE SEQUENCE [LARGE SCALE GENOMIC DNA]</scope>
    <source>
        <strain evidence="1 2">Lg2</strain>
    </source>
</reference>
<organism evidence="1 2">
    <name type="scientific">Lactococcus garvieae (strain Lg2)</name>
    <name type="common">Enterococcus seriolicida</name>
    <dbReference type="NCBI Taxonomy" id="420890"/>
    <lineage>
        <taxon>Bacteria</taxon>
        <taxon>Bacillati</taxon>
        <taxon>Bacillota</taxon>
        <taxon>Bacilli</taxon>
        <taxon>Lactobacillales</taxon>
        <taxon>Streptococcaceae</taxon>
        <taxon>Lactococcus</taxon>
    </lineage>
</organism>
<dbReference type="KEGG" id="lgv:LCGL_1007"/>